<comment type="caution">
    <text evidence="2">The sequence shown here is derived from an EMBL/GenBank/DDBJ whole genome shotgun (WGS) entry which is preliminary data.</text>
</comment>
<dbReference type="AlphaFoldDB" id="A0A3M0IFE4"/>
<evidence type="ECO:0000313" key="3">
    <source>
        <dbReference type="Proteomes" id="UP000270471"/>
    </source>
</evidence>
<name>A0A3M0IFE4_9ACTN</name>
<protein>
    <submittedName>
        <fullName evidence="2">Uncharacterized protein</fullName>
    </submittedName>
</protein>
<evidence type="ECO:0000256" key="1">
    <source>
        <dbReference type="SAM" id="MobiDB-lite"/>
    </source>
</evidence>
<gene>
    <name evidence="2" type="ORF">CTZ28_02375</name>
</gene>
<dbReference type="RefSeq" id="WP_121887485.1">
    <property type="nucleotide sequence ID" value="NZ_JBEXWZ010000003.1"/>
</dbReference>
<feature type="region of interest" description="Disordered" evidence="1">
    <location>
        <begin position="110"/>
        <end position="130"/>
    </location>
</feature>
<accession>A0A3M0IFE4</accession>
<keyword evidence="3" id="KW-1185">Reference proteome</keyword>
<evidence type="ECO:0000313" key="2">
    <source>
        <dbReference type="EMBL" id="RMB87817.1"/>
    </source>
</evidence>
<proteinExistence type="predicted"/>
<reference evidence="2 3" key="1">
    <citation type="submission" date="2017-11" db="EMBL/GenBank/DDBJ databases">
        <title>Draft genome of actinobacteria isolated from guarana (Paullinia cupana (Mart.) Ducke.</title>
        <authorList>
            <person name="Siqueira K.A."/>
            <person name="Liotti R.G."/>
            <person name="Mendes T.A.O."/>
            <person name="Soares M.A."/>
        </authorList>
    </citation>
    <scope>NUCLEOTIDE SEQUENCE [LARGE SCALE GENOMIC DNA]</scope>
    <source>
        <strain evidence="2 3">193</strain>
    </source>
</reference>
<dbReference type="Proteomes" id="UP000270471">
    <property type="component" value="Unassembled WGS sequence"/>
</dbReference>
<sequence length="130" mass="14075">MTGGRKVRVGRLGLWGAVWGIRRVLLLSDPILGPYGRGRPGSYYHVCEHRDCTADVFLSTSSDGKTCYAGHPTVAAAVLQSTPRPARASGPLYIHACLDCLGPPTRLPEAEAPECDRHRPPRTMTLLAEP</sequence>
<dbReference type="EMBL" id="PENI01000001">
    <property type="protein sequence ID" value="RMB87817.1"/>
    <property type="molecule type" value="Genomic_DNA"/>
</dbReference>
<organism evidence="2 3">
    <name type="scientific">Streptomyces shenzhenensis</name>
    <dbReference type="NCBI Taxonomy" id="943815"/>
    <lineage>
        <taxon>Bacteria</taxon>
        <taxon>Bacillati</taxon>
        <taxon>Actinomycetota</taxon>
        <taxon>Actinomycetes</taxon>
        <taxon>Kitasatosporales</taxon>
        <taxon>Streptomycetaceae</taxon>
        <taxon>Streptomyces</taxon>
    </lineage>
</organism>